<reference evidence="2 3" key="1">
    <citation type="journal article" date="2016" name="ISME J.">
        <title>Chasing the elusive Euryarchaeota class WSA2: genomes reveal a uniquely fastidious methyl-reducing methanogen.</title>
        <authorList>
            <person name="Nobu M.K."/>
            <person name="Narihiro T."/>
            <person name="Kuroda K."/>
            <person name="Mei R."/>
            <person name="Liu W.T."/>
        </authorList>
    </citation>
    <scope>NUCLEOTIDE SEQUENCE [LARGE SCALE GENOMIC DNA]</scope>
    <source>
        <strain evidence="2">U1lsi0528_Bin055</strain>
    </source>
</reference>
<accession>A0A150IVD4</accession>
<dbReference type="Proteomes" id="UP000075398">
    <property type="component" value="Unassembled WGS sequence"/>
</dbReference>
<dbReference type="SUPFAM" id="SSF53146">
    <property type="entry name" value="Nitrogenase accessory factor-like"/>
    <property type="match status" value="1"/>
</dbReference>
<gene>
    <name evidence="2" type="ORF">AMQ22_01776</name>
</gene>
<dbReference type="InterPro" id="IPR036105">
    <property type="entry name" value="DiNase_FeMo-co_biosyn_sf"/>
</dbReference>
<evidence type="ECO:0000313" key="3">
    <source>
        <dbReference type="Proteomes" id="UP000075398"/>
    </source>
</evidence>
<dbReference type="CDD" id="cd00851">
    <property type="entry name" value="MTH1175"/>
    <property type="match status" value="1"/>
</dbReference>
<organism evidence="2 3">
    <name type="scientific">Candidatus Methanofastidiosum methylothiophilum</name>
    <dbReference type="NCBI Taxonomy" id="1705564"/>
    <lineage>
        <taxon>Archaea</taxon>
        <taxon>Methanobacteriati</taxon>
        <taxon>Methanobacteriota</taxon>
        <taxon>Stenosarchaea group</taxon>
        <taxon>Candidatus Methanofastidiosia</taxon>
        <taxon>Candidatus Methanofastidiosales</taxon>
        <taxon>Candidatus Methanofastidiosaceae</taxon>
        <taxon>Candidatus Methanofastidiosum</taxon>
    </lineage>
</organism>
<dbReference type="EMBL" id="LNGC01000115">
    <property type="protein sequence ID" value="KYC48946.1"/>
    <property type="molecule type" value="Genomic_DNA"/>
</dbReference>
<evidence type="ECO:0000259" key="1">
    <source>
        <dbReference type="Pfam" id="PF02579"/>
    </source>
</evidence>
<comment type="caution">
    <text evidence="2">The sequence shown here is derived from an EMBL/GenBank/DDBJ whole genome shotgun (WGS) entry which is preliminary data.</text>
</comment>
<proteinExistence type="predicted"/>
<dbReference type="PANTHER" id="PTHR42983:SF1">
    <property type="entry name" value="IRON-MOLYBDENUM PROTEIN"/>
    <property type="match status" value="1"/>
</dbReference>
<dbReference type="InterPro" id="IPR003731">
    <property type="entry name" value="Di-Nase_FeMo-co_biosynth"/>
</dbReference>
<dbReference type="AlphaFoldDB" id="A0A150IVD4"/>
<sequence length="122" mass="13496">MKIAIPTDSKGGLLDTVFNHFGMAPTYTVIEIIENKIGNIEIIDNTSDHFGGSESPVDLLIKKNVGIVICSNLGPRAMEVLTCKGFDLFFTKREKVQEVVEKFIKGELERFSSEKISCSSPK</sequence>
<name>A0A150IVD4_9EURY</name>
<evidence type="ECO:0000313" key="2">
    <source>
        <dbReference type="EMBL" id="KYC48946.1"/>
    </source>
</evidence>
<feature type="domain" description="Dinitrogenase iron-molybdenum cofactor biosynthesis" evidence="1">
    <location>
        <begin position="15"/>
        <end position="105"/>
    </location>
</feature>
<dbReference type="InterPro" id="IPR033913">
    <property type="entry name" value="MTH1175_dom"/>
</dbReference>
<dbReference type="Pfam" id="PF02579">
    <property type="entry name" value="Nitro_FeMo-Co"/>
    <property type="match status" value="1"/>
</dbReference>
<dbReference type="PANTHER" id="PTHR42983">
    <property type="entry name" value="DINITROGENASE IRON-MOLYBDENUM COFACTOR PROTEIN-RELATED"/>
    <property type="match status" value="1"/>
</dbReference>
<dbReference type="Gene3D" id="3.30.420.130">
    <property type="entry name" value="Dinitrogenase iron-molybdenum cofactor biosynthesis domain"/>
    <property type="match status" value="1"/>
</dbReference>
<protein>
    <submittedName>
        <fullName evidence="2">Dinitrogenase iron-molybdenum cofactor</fullName>
    </submittedName>
</protein>